<dbReference type="AlphaFoldDB" id="A0A915J812"/>
<organism evidence="1 2">
    <name type="scientific">Romanomermis culicivorax</name>
    <name type="common">Nematode worm</name>
    <dbReference type="NCBI Taxonomy" id="13658"/>
    <lineage>
        <taxon>Eukaryota</taxon>
        <taxon>Metazoa</taxon>
        <taxon>Ecdysozoa</taxon>
        <taxon>Nematoda</taxon>
        <taxon>Enoplea</taxon>
        <taxon>Dorylaimia</taxon>
        <taxon>Mermithida</taxon>
        <taxon>Mermithoidea</taxon>
        <taxon>Mermithidae</taxon>
        <taxon>Romanomermis</taxon>
    </lineage>
</organism>
<reference evidence="2" key="1">
    <citation type="submission" date="2022-11" db="UniProtKB">
        <authorList>
            <consortium name="WormBaseParasite"/>
        </authorList>
    </citation>
    <scope>IDENTIFICATION</scope>
</reference>
<dbReference type="Proteomes" id="UP000887565">
    <property type="component" value="Unplaced"/>
</dbReference>
<name>A0A915J812_ROMCU</name>
<keyword evidence="1" id="KW-1185">Reference proteome</keyword>
<sequence length="79" mass="9420">MDRKIDRIWDTKERIKKRSGILEKKLEQARRVLHLPGSEYYPLDRPSSGEDCKIPFHLRTNTFRYTNMSSAQIRFAHDA</sequence>
<evidence type="ECO:0000313" key="2">
    <source>
        <dbReference type="WBParaSite" id="nRc.2.0.1.t22608-RA"/>
    </source>
</evidence>
<proteinExistence type="predicted"/>
<protein>
    <submittedName>
        <fullName evidence="2">Uncharacterized protein</fullName>
    </submittedName>
</protein>
<accession>A0A915J812</accession>
<evidence type="ECO:0000313" key="1">
    <source>
        <dbReference type="Proteomes" id="UP000887565"/>
    </source>
</evidence>
<dbReference type="WBParaSite" id="nRc.2.0.1.t22608-RA">
    <property type="protein sequence ID" value="nRc.2.0.1.t22608-RA"/>
    <property type="gene ID" value="nRc.2.0.1.g22608"/>
</dbReference>